<sequence length="201" mass="21947">MSSLSLRGCKPLAGPRSQPRVDRDRPQPEYGTPPDAICIRDCGLGGRCVRPNLCICASGDISRVCNGSGRNGKNGRHHGRNGIGRHGGRGSIDGVNVGKIPLDQEASTEHQEATEGEAAASVVEWCTLEEETGKVSVAETRKGTQVMAEWGGWSWSERDRQVKVITLGERCTVSPSYTVLRYTVHSQLRCLVIFTIRFDLR</sequence>
<feature type="region of interest" description="Disordered" evidence="1">
    <location>
        <begin position="1"/>
        <end position="32"/>
    </location>
</feature>
<name>A0A5B7FCS5_PORTR</name>
<protein>
    <submittedName>
        <fullName evidence="2">Uncharacterized protein</fullName>
    </submittedName>
</protein>
<reference evidence="2 3" key="1">
    <citation type="submission" date="2019-05" db="EMBL/GenBank/DDBJ databases">
        <title>Another draft genome of Portunus trituberculatus and its Hox gene families provides insights of decapod evolution.</title>
        <authorList>
            <person name="Jeong J.-H."/>
            <person name="Song I."/>
            <person name="Kim S."/>
            <person name="Choi T."/>
            <person name="Kim D."/>
            <person name="Ryu S."/>
            <person name="Kim W."/>
        </authorList>
    </citation>
    <scope>NUCLEOTIDE SEQUENCE [LARGE SCALE GENOMIC DNA]</scope>
    <source>
        <tissue evidence="2">Muscle</tissue>
    </source>
</reference>
<evidence type="ECO:0000256" key="1">
    <source>
        <dbReference type="SAM" id="MobiDB-lite"/>
    </source>
</evidence>
<dbReference type="Proteomes" id="UP000324222">
    <property type="component" value="Unassembled WGS sequence"/>
</dbReference>
<gene>
    <name evidence="2" type="ORF">E2C01_037922</name>
</gene>
<organism evidence="2 3">
    <name type="scientific">Portunus trituberculatus</name>
    <name type="common">Swimming crab</name>
    <name type="synonym">Neptunus trituberculatus</name>
    <dbReference type="NCBI Taxonomy" id="210409"/>
    <lineage>
        <taxon>Eukaryota</taxon>
        <taxon>Metazoa</taxon>
        <taxon>Ecdysozoa</taxon>
        <taxon>Arthropoda</taxon>
        <taxon>Crustacea</taxon>
        <taxon>Multicrustacea</taxon>
        <taxon>Malacostraca</taxon>
        <taxon>Eumalacostraca</taxon>
        <taxon>Eucarida</taxon>
        <taxon>Decapoda</taxon>
        <taxon>Pleocyemata</taxon>
        <taxon>Brachyura</taxon>
        <taxon>Eubrachyura</taxon>
        <taxon>Portunoidea</taxon>
        <taxon>Portunidae</taxon>
        <taxon>Portuninae</taxon>
        <taxon>Portunus</taxon>
    </lineage>
</organism>
<keyword evidence="3" id="KW-1185">Reference proteome</keyword>
<dbReference type="AlphaFoldDB" id="A0A5B7FCS5"/>
<feature type="region of interest" description="Disordered" evidence="1">
    <location>
        <begin position="67"/>
        <end position="97"/>
    </location>
</feature>
<feature type="compositionally biased region" description="Gly residues" evidence="1">
    <location>
        <begin position="81"/>
        <end position="91"/>
    </location>
</feature>
<evidence type="ECO:0000313" key="3">
    <source>
        <dbReference type="Proteomes" id="UP000324222"/>
    </source>
</evidence>
<proteinExistence type="predicted"/>
<dbReference type="EMBL" id="VSRR010006196">
    <property type="protein sequence ID" value="MPC44252.1"/>
    <property type="molecule type" value="Genomic_DNA"/>
</dbReference>
<accession>A0A5B7FCS5</accession>
<comment type="caution">
    <text evidence="2">The sequence shown here is derived from an EMBL/GenBank/DDBJ whole genome shotgun (WGS) entry which is preliminary data.</text>
</comment>
<evidence type="ECO:0000313" key="2">
    <source>
        <dbReference type="EMBL" id="MPC44252.1"/>
    </source>
</evidence>